<proteinExistence type="predicted"/>
<dbReference type="Gene3D" id="1.10.10.10">
    <property type="entry name" value="Winged helix-like DNA-binding domain superfamily/Winged helix DNA-binding domain"/>
    <property type="match status" value="1"/>
</dbReference>
<evidence type="ECO:0000256" key="1">
    <source>
        <dbReference type="ARBA" id="ARBA00023125"/>
    </source>
</evidence>
<dbReference type="InterPro" id="IPR036388">
    <property type="entry name" value="WH-like_DNA-bd_sf"/>
</dbReference>
<dbReference type="EMBL" id="FXXQ01000007">
    <property type="protein sequence ID" value="SMX24067.1"/>
    <property type="molecule type" value="Genomic_DNA"/>
</dbReference>
<keyword evidence="1 2" id="KW-0238">DNA-binding</keyword>
<dbReference type="Gene3D" id="3.40.50.10070">
    <property type="entry name" value="TolB, N-terminal domain"/>
    <property type="match status" value="1"/>
</dbReference>
<dbReference type="PROSITE" id="PS51755">
    <property type="entry name" value="OMPR_PHOB"/>
    <property type="match status" value="1"/>
</dbReference>
<evidence type="ECO:0000259" key="3">
    <source>
        <dbReference type="PROSITE" id="PS51755"/>
    </source>
</evidence>
<dbReference type="GO" id="GO:0000160">
    <property type="term" value="P:phosphorelay signal transduction system"/>
    <property type="evidence" value="ECO:0007669"/>
    <property type="project" value="InterPro"/>
</dbReference>
<organism evidence="4 5">
    <name type="scientific">Boseongicola aestuarii</name>
    <dbReference type="NCBI Taxonomy" id="1470561"/>
    <lineage>
        <taxon>Bacteria</taxon>
        <taxon>Pseudomonadati</taxon>
        <taxon>Pseudomonadota</taxon>
        <taxon>Alphaproteobacteria</taxon>
        <taxon>Rhodobacterales</taxon>
        <taxon>Paracoccaceae</taxon>
        <taxon>Boseongicola</taxon>
    </lineage>
</organism>
<feature type="DNA-binding region" description="OmpR/PhoB-type" evidence="2">
    <location>
        <begin position="4"/>
        <end position="102"/>
    </location>
</feature>
<keyword evidence="5" id="KW-1185">Reference proteome</keyword>
<sequence length="508" mass="56319">MSELGIISFLDFQLDPGRGELRRDGAPVQVEPQVLDLIAHLASHPGTVITRDDLIENVWAGRIVSDSAISSRINAARAALDDDGTAQRIIKTIPRRGFRFEAPVGSARPGALKRSQKPSIAVLPFANMSGDPAQAYFSDGITDDIITELSRYEELFVIARHSSFFYRDETTPAADVAGELGVQYIVEGSVRRVGNRVRVTAKLIDPAQSNQIWAERYDRELADIFAVQDEITTVIVNTLVGQIAQQRYKRVVAESGAYDHVLKATEHCLRIDPNDAVIARDEALKALELDPKFARAHAILAFSFVIEGNNFWTENPGTTFRTAYEAARTAVAIDPRDPWAHAMLGISELWHNRAHDRAISAMQSSVRLNPSNAQFRGFFAYVLSFCGEAEAALVEIELANVMNPHFSPVFIGFHGRALFMLRRIEEALPVLEQMMTQMPGHSNALAWAAAAYAAIGRPGDARHAMDQLRETNPFYTLTTARRYLPFSNPNDLSFVLDLFAKSGMPERP</sequence>
<dbReference type="Pfam" id="PF00486">
    <property type="entry name" value="Trans_reg_C"/>
    <property type="match status" value="1"/>
</dbReference>
<evidence type="ECO:0000256" key="2">
    <source>
        <dbReference type="PROSITE-ProRule" id="PRU01091"/>
    </source>
</evidence>
<evidence type="ECO:0000313" key="5">
    <source>
        <dbReference type="Proteomes" id="UP000201838"/>
    </source>
</evidence>
<reference evidence="4 5" key="1">
    <citation type="submission" date="2017-05" db="EMBL/GenBank/DDBJ databases">
        <authorList>
            <person name="Song R."/>
            <person name="Chenine A.L."/>
            <person name="Ruprecht R.M."/>
        </authorList>
    </citation>
    <scope>NUCLEOTIDE SEQUENCE [LARGE SCALE GENOMIC DNA]</scope>
    <source>
        <strain evidence="4 5">CECT 8489</strain>
    </source>
</reference>
<dbReference type="SUPFAM" id="SSF48452">
    <property type="entry name" value="TPR-like"/>
    <property type="match status" value="1"/>
</dbReference>
<accession>A0A238J0C0</accession>
<dbReference type="GO" id="GO:0003677">
    <property type="term" value="F:DNA binding"/>
    <property type="evidence" value="ECO:0007669"/>
    <property type="project" value="UniProtKB-UniRule"/>
</dbReference>
<gene>
    <name evidence="4" type="primary">cadC_1</name>
    <name evidence="4" type="ORF">BOA8489_02182</name>
</gene>
<name>A0A238J0C0_9RHOB</name>
<dbReference type="SUPFAM" id="SSF46894">
    <property type="entry name" value="C-terminal effector domain of the bipartite response regulators"/>
    <property type="match status" value="1"/>
</dbReference>
<dbReference type="CDD" id="cd00383">
    <property type="entry name" value="trans_reg_C"/>
    <property type="match status" value="1"/>
</dbReference>
<dbReference type="Proteomes" id="UP000201838">
    <property type="component" value="Unassembled WGS sequence"/>
</dbReference>
<dbReference type="RefSeq" id="WP_093974038.1">
    <property type="nucleotide sequence ID" value="NZ_FXXQ01000007.1"/>
</dbReference>
<evidence type="ECO:0000313" key="4">
    <source>
        <dbReference type="EMBL" id="SMX24067.1"/>
    </source>
</evidence>
<dbReference type="InterPro" id="IPR016032">
    <property type="entry name" value="Sig_transdc_resp-reg_C-effctor"/>
</dbReference>
<dbReference type="Pfam" id="PF14559">
    <property type="entry name" value="TPR_19"/>
    <property type="match status" value="1"/>
</dbReference>
<dbReference type="SUPFAM" id="SSF52964">
    <property type="entry name" value="TolB, N-terminal domain"/>
    <property type="match status" value="1"/>
</dbReference>
<feature type="domain" description="OmpR/PhoB-type" evidence="3">
    <location>
        <begin position="4"/>
        <end position="102"/>
    </location>
</feature>
<dbReference type="AlphaFoldDB" id="A0A238J0C0"/>
<dbReference type="Gene3D" id="1.25.40.10">
    <property type="entry name" value="Tetratricopeptide repeat domain"/>
    <property type="match status" value="3"/>
</dbReference>
<dbReference type="InterPro" id="IPR001867">
    <property type="entry name" value="OmpR/PhoB-type_DNA-bd"/>
</dbReference>
<dbReference type="InterPro" id="IPR011990">
    <property type="entry name" value="TPR-like_helical_dom_sf"/>
</dbReference>
<dbReference type="OrthoDB" id="54411at2"/>
<dbReference type="SMART" id="SM00862">
    <property type="entry name" value="Trans_reg_C"/>
    <property type="match status" value="1"/>
</dbReference>
<dbReference type="GO" id="GO:0006355">
    <property type="term" value="P:regulation of DNA-templated transcription"/>
    <property type="evidence" value="ECO:0007669"/>
    <property type="project" value="InterPro"/>
</dbReference>
<protein>
    <submittedName>
        <fullName evidence="4">Transcriptional activator CadC</fullName>
    </submittedName>
</protein>